<dbReference type="EMBL" id="CP144754">
    <property type="protein sequence ID" value="WVZ97240.1"/>
    <property type="molecule type" value="Genomic_DNA"/>
</dbReference>
<dbReference type="AlphaFoldDB" id="A0AAQ3XGG8"/>
<evidence type="ECO:0000313" key="2">
    <source>
        <dbReference type="EMBL" id="WVZ97240.1"/>
    </source>
</evidence>
<reference evidence="2 3" key="1">
    <citation type="submission" date="2024-02" db="EMBL/GenBank/DDBJ databases">
        <title>High-quality chromosome-scale genome assembly of Pensacola bahiagrass (Paspalum notatum Flugge var. saurae).</title>
        <authorList>
            <person name="Vega J.M."/>
            <person name="Podio M."/>
            <person name="Orjuela J."/>
            <person name="Siena L.A."/>
            <person name="Pessino S.C."/>
            <person name="Combes M.C."/>
            <person name="Mariac C."/>
            <person name="Albertini E."/>
            <person name="Pupilli F."/>
            <person name="Ortiz J.P.A."/>
            <person name="Leblanc O."/>
        </authorList>
    </citation>
    <scope>NUCLEOTIDE SEQUENCE [LARGE SCALE GENOMIC DNA]</scope>
    <source>
        <strain evidence="2">R1</strain>
        <tissue evidence="2">Leaf</tissue>
    </source>
</reference>
<keyword evidence="3" id="KW-1185">Reference proteome</keyword>
<feature type="compositionally biased region" description="Basic and acidic residues" evidence="1">
    <location>
        <begin position="167"/>
        <end position="178"/>
    </location>
</feature>
<dbReference type="Proteomes" id="UP001341281">
    <property type="component" value="Chromosome 10"/>
</dbReference>
<evidence type="ECO:0000256" key="1">
    <source>
        <dbReference type="SAM" id="MobiDB-lite"/>
    </source>
</evidence>
<feature type="region of interest" description="Disordered" evidence="1">
    <location>
        <begin position="148"/>
        <end position="178"/>
    </location>
</feature>
<accession>A0AAQ3XGG8</accession>
<gene>
    <name evidence="2" type="ORF">U9M48_042790</name>
</gene>
<proteinExistence type="predicted"/>
<evidence type="ECO:0000313" key="3">
    <source>
        <dbReference type="Proteomes" id="UP001341281"/>
    </source>
</evidence>
<organism evidence="2 3">
    <name type="scientific">Paspalum notatum var. saurae</name>
    <dbReference type="NCBI Taxonomy" id="547442"/>
    <lineage>
        <taxon>Eukaryota</taxon>
        <taxon>Viridiplantae</taxon>
        <taxon>Streptophyta</taxon>
        <taxon>Embryophyta</taxon>
        <taxon>Tracheophyta</taxon>
        <taxon>Spermatophyta</taxon>
        <taxon>Magnoliopsida</taxon>
        <taxon>Liliopsida</taxon>
        <taxon>Poales</taxon>
        <taxon>Poaceae</taxon>
        <taxon>PACMAD clade</taxon>
        <taxon>Panicoideae</taxon>
        <taxon>Andropogonodae</taxon>
        <taxon>Paspaleae</taxon>
        <taxon>Paspalinae</taxon>
        <taxon>Paspalum</taxon>
    </lineage>
</organism>
<protein>
    <submittedName>
        <fullName evidence="2">Uncharacterized protein</fullName>
    </submittedName>
</protein>
<feature type="compositionally biased region" description="Basic and acidic residues" evidence="1">
    <location>
        <begin position="149"/>
        <end position="158"/>
    </location>
</feature>
<sequence>MMSRQAVSSQVCQIRLIANHHDHNAGVSMVTELTKPPLNVVEALPLCDVIYKQCSHCATVVSTCNGTGMVADLQGLGGELDADGGLGVEGEVVARESREDVRLADAAVPDEHHLEQVRVLVIHPPAHLSPLLVGERRRLLGGEEWLTEEAGRRPRKEGTVGFPEEDEGRKLEKNDDNV</sequence>
<name>A0AAQ3XGG8_PASNO</name>